<evidence type="ECO:0000313" key="1">
    <source>
        <dbReference type="EMBL" id="HGB31527.1"/>
    </source>
</evidence>
<accession>A0A7C3WNG3</accession>
<dbReference type="SUPFAM" id="SSF160148">
    <property type="entry name" value="CPE0013-like"/>
    <property type="match status" value="1"/>
</dbReference>
<gene>
    <name evidence="1" type="ORF">ENV35_06605</name>
</gene>
<dbReference type="InterPro" id="IPR012460">
    <property type="entry name" value="DUF1667"/>
</dbReference>
<protein>
    <submittedName>
        <fullName evidence="1">DUF1667 domain-containing protein</fullName>
    </submittedName>
</protein>
<proteinExistence type="predicted"/>
<dbReference type="PANTHER" id="PTHR39450">
    <property type="entry name" value="MOLYBDOPTERIN OXIDOREDUCTASE, 4FE-4S CLUSTER-BINDING SUBUNIT"/>
    <property type="match status" value="1"/>
</dbReference>
<dbReference type="Pfam" id="PF07892">
    <property type="entry name" value="DUF1667"/>
    <property type="match status" value="1"/>
</dbReference>
<reference evidence="1" key="1">
    <citation type="journal article" date="2020" name="mSystems">
        <title>Genome- and Community-Level Interaction Insights into Carbon Utilization and Element Cycling Functions of Hydrothermarchaeota in Hydrothermal Sediment.</title>
        <authorList>
            <person name="Zhou Z."/>
            <person name="Liu Y."/>
            <person name="Xu W."/>
            <person name="Pan J."/>
            <person name="Luo Z.H."/>
            <person name="Li M."/>
        </authorList>
    </citation>
    <scope>NUCLEOTIDE SEQUENCE [LARGE SCALE GENOMIC DNA]</scope>
    <source>
        <strain evidence="1">SpSt-751</strain>
    </source>
</reference>
<dbReference type="PANTHER" id="PTHR39450:SF1">
    <property type="entry name" value="DUF1667 DOMAIN-CONTAINING PROTEIN"/>
    <property type="match status" value="1"/>
</dbReference>
<dbReference type="EMBL" id="DTGA01000172">
    <property type="protein sequence ID" value="HGB31527.1"/>
    <property type="molecule type" value="Genomic_DNA"/>
</dbReference>
<dbReference type="InterPro" id="IPR036593">
    <property type="entry name" value="CPE0013-like_sf"/>
</dbReference>
<comment type="caution">
    <text evidence="1">The sequence shown here is derived from an EMBL/GenBank/DDBJ whole genome shotgun (WGS) entry which is preliminary data.</text>
</comment>
<sequence length="131" mass="14781">MKKELTCIVCPLGCSLEIEIGEDIIVKGNKCEKGKNYAIEEITNPKRILTTTIKIKNGKYKVVPVKTTAPIPKEYIFPLLEKLSEIEISAPVPIGYKVLENIFQLSIDVITTRPMETKENTRKTKETKKST</sequence>
<name>A0A7C3WNG3_9BACT</name>
<dbReference type="Gene3D" id="3.10.530.10">
    <property type="entry name" value="CPE0013-like"/>
    <property type="match status" value="1"/>
</dbReference>
<dbReference type="AlphaFoldDB" id="A0A7C3WNG3"/>
<organism evidence="1">
    <name type="scientific">Dictyoglomus turgidum</name>
    <dbReference type="NCBI Taxonomy" id="513050"/>
    <lineage>
        <taxon>Bacteria</taxon>
        <taxon>Pseudomonadati</taxon>
        <taxon>Dictyoglomota</taxon>
        <taxon>Dictyoglomia</taxon>
        <taxon>Dictyoglomales</taxon>
        <taxon>Dictyoglomaceae</taxon>
        <taxon>Dictyoglomus</taxon>
    </lineage>
</organism>